<dbReference type="PROSITE" id="PS01043">
    <property type="entry name" value="TRANSPOSASE_IS30"/>
    <property type="match status" value="1"/>
</dbReference>
<dbReference type="RefSeq" id="WP_091195376.1">
    <property type="nucleotide sequence ID" value="NZ_FOKC01000001.1"/>
</dbReference>
<comment type="function">
    <text evidence="1">Required for the transposition of the insertion element.</text>
</comment>
<dbReference type="Gene3D" id="1.10.10.10">
    <property type="entry name" value="Winged helix-like DNA-binding domain superfamily/Winged helix DNA-binding domain"/>
    <property type="match status" value="1"/>
</dbReference>
<evidence type="ECO:0000256" key="6">
    <source>
        <dbReference type="SAM" id="MobiDB-lite"/>
    </source>
</evidence>
<evidence type="ECO:0000256" key="2">
    <source>
        <dbReference type="ARBA" id="ARBA00006363"/>
    </source>
</evidence>
<dbReference type="InterPro" id="IPR051917">
    <property type="entry name" value="Transposase-Integrase"/>
</dbReference>
<evidence type="ECO:0000313" key="9">
    <source>
        <dbReference type="Proteomes" id="UP000233565"/>
    </source>
</evidence>
<feature type="region of interest" description="Disordered" evidence="6">
    <location>
        <begin position="50"/>
        <end position="71"/>
    </location>
</feature>
<dbReference type="NCBIfam" id="NF033563">
    <property type="entry name" value="transpos_IS30"/>
    <property type="match status" value="1"/>
</dbReference>
<dbReference type="InterPro" id="IPR001584">
    <property type="entry name" value="Integrase_cat-core"/>
</dbReference>
<keyword evidence="5" id="KW-0233">DNA recombination</keyword>
<feature type="domain" description="Integrase catalytic" evidence="7">
    <location>
        <begin position="231"/>
        <end position="394"/>
    </location>
</feature>
<evidence type="ECO:0000259" key="7">
    <source>
        <dbReference type="PROSITE" id="PS50994"/>
    </source>
</evidence>
<evidence type="ECO:0000256" key="1">
    <source>
        <dbReference type="ARBA" id="ARBA00002190"/>
    </source>
</evidence>
<dbReference type="InterPro" id="IPR036388">
    <property type="entry name" value="WH-like_DNA-bd_sf"/>
</dbReference>
<dbReference type="Gene3D" id="3.30.420.10">
    <property type="entry name" value="Ribonuclease H-like superfamily/Ribonuclease H"/>
    <property type="match status" value="1"/>
</dbReference>
<evidence type="ECO:0000256" key="3">
    <source>
        <dbReference type="ARBA" id="ARBA00022578"/>
    </source>
</evidence>
<dbReference type="PROSITE" id="PS50994">
    <property type="entry name" value="INTEGRASE"/>
    <property type="match status" value="1"/>
</dbReference>
<dbReference type="Pfam" id="PF13936">
    <property type="entry name" value="HTH_38"/>
    <property type="match status" value="1"/>
</dbReference>
<proteinExistence type="inferred from homology"/>
<dbReference type="SUPFAM" id="SSF53098">
    <property type="entry name" value="Ribonuclease H-like"/>
    <property type="match status" value="1"/>
</dbReference>
<dbReference type="Pfam" id="PF00665">
    <property type="entry name" value="rve"/>
    <property type="match status" value="1"/>
</dbReference>
<dbReference type="InterPro" id="IPR036397">
    <property type="entry name" value="RNaseH_sf"/>
</dbReference>
<dbReference type="EMBL" id="PJBV01000035">
    <property type="protein sequence ID" value="PKH38045.1"/>
    <property type="molecule type" value="Genomic_DNA"/>
</dbReference>
<evidence type="ECO:0000256" key="5">
    <source>
        <dbReference type="ARBA" id="ARBA00023172"/>
    </source>
</evidence>
<sequence length="407" mass="44787">MARPPWPREARKAFWREVAAGSSTENAAAAVGVSRAVGYRWLAASGGVMPPRQVREGPPVSPRPQGRRLSSVDREEIAHLHRSGMSLGEIADAVGFHKSTISRELRRNLSGTRYRGSTAQQLAEARACEGRHKQAKLAVNTRLRAEVERRLGNNDSPEQIANRLRLDFPEDPEMRVSHETIYTSIYVQGRGALRKDLAGHLRTGRAVRKPRAQRRAAKSDGGSPLRNVVSISERPPEVEDRAVPGHWEGDLIMGSGNTSAIGTLVERATGFVVLLHLPGDHTAVTMQTAICEQMARLPETLRQTLTWDRGSEMTNHAQIAAATGLVIYFADPGSPWQRGSTENTNGLLRQYFPKGSDLSLWGPGFLEQVALQMNNRPRKRLDWRTPAEALDALLSEHDKPPGVALTG</sequence>
<keyword evidence="9" id="KW-1185">Reference proteome</keyword>
<comment type="caution">
    <text evidence="8">The sequence shown here is derived from an EMBL/GenBank/DDBJ whole genome shotgun (WGS) entry which is preliminary data.</text>
</comment>
<protein>
    <submittedName>
        <fullName evidence="8">IS30 family transposase</fullName>
    </submittedName>
</protein>
<gene>
    <name evidence="8" type="ORF">CXG46_18975</name>
</gene>
<evidence type="ECO:0000313" key="8">
    <source>
        <dbReference type="EMBL" id="PKH38045.1"/>
    </source>
</evidence>
<reference evidence="8 9" key="1">
    <citation type="submission" date="2017-12" db="EMBL/GenBank/DDBJ databases">
        <title>Pharmacopeia of the Arctic Ocean.</title>
        <authorList>
            <person name="Collins E."/>
            <person name="Ducluzeau A.-L."/>
        </authorList>
    </citation>
    <scope>NUCLEOTIDE SEQUENCE [LARGE SCALE GENOMIC DNA]</scope>
    <source>
        <strain evidence="8 9">DSM 23325</strain>
    </source>
</reference>
<dbReference type="InterPro" id="IPR025246">
    <property type="entry name" value="IS30-like_HTH"/>
</dbReference>
<accession>A0ABX4QTP9</accession>
<dbReference type="PANTHER" id="PTHR10948">
    <property type="entry name" value="TRANSPOSASE"/>
    <property type="match status" value="1"/>
</dbReference>
<keyword evidence="4" id="KW-0238">DNA-binding</keyword>
<dbReference type="InterPro" id="IPR012337">
    <property type="entry name" value="RNaseH-like_sf"/>
</dbReference>
<dbReference type="Proteomes" id="UP000233565">
    <property type="component" value="Unassembled WGS sequence"/>
</dbReference>
<keyword evidence="3" id="KW-0815">Transposition</keyword>
<name>A0ABX4QTP9_9ACTN</name>
<dbReference type="InterPro" id="IPR053392">
    <property type="entry name" value="Transposase_IS30-like"/>
</dbReference>
<organism evidence="8 9">
    <name type="scientific">Nocardioides alpinus</name>
    <dbReference type="NCBI Taxonomy" id="748909"/>
    <lineage>
        <taxon>Bacteria</taxon>
        <taxon>Bacillati</taxon>
        <taxon>Actinomycetota</taxon>
        <taxon>Actinomycetes</taxon>
        <taxon>Propionibacteriales</taxon>
        <taxon>Nocardioidaceae</taxon>
        <taxon>Nocardioides</taxon>
    </lineage>
</organism>
<dbReference type="InterPro" id="IPR001598">
    <property type="entry name" value="Transposase_IS30_CS"/>
</dbReference>
<comment type="similarity">
    <text evidence="2">Belongs to the transposase IS30 family.</text>
</comment>
<evidence type="ECO:0000256" key="4">
    <source>
        <dbReference type="ARBA" id="ARBA00023125"/>
    </source>
</evidence>
<dbReference type="PANTHER" id="PTHR10948:SF23">
    <property type="entry name" value="TRANSPOSASE INSI FOR INSERTION SEQUENCE ELEMENT IS30A-RELATED"/>
    <property type="match status" value="1"/>
</dbReference>